<dbReference type="Gene3D" id="3.30.40.10">
    <property type="entry name" value="Zinc/RING finger domain, C3HC4 (zinc finger)"/>
    <property type="match status" value="1"/>
</dbReference>
<dbReference type="AlphaFoldDB" id="A0A1B6KAJ5"/>
<evidence type="ECO:0000259" key="5">
    <source>
        <dbReference type="PROSITE" id="PS50016"/>
    </source>
</evidence>
<dbReference type="PANTHER" id="PTHR37445:SF3">
    <property type="entry name" value="ZINC FINGER PHD-TYPE DOMAIN-CONTAINING PROTEIN"/>
    <property type="match status" value="1"/>
</dbReference>
<evidence type="ECO:0000256" key="2">
    <source>
        <dbReference type="ARBA" id="ARBA00022771"/>
    </source>
</evidence>
<feature type="domain" description="PHD-type" evidence="5">
    <location>
        <begin position="47"/>
        <end position="105"/>
    </location>
</feature>
<evidence type="ECO:0000256" key="1">
    <source>
        <dbReference type="ARBA" id="ARBA00022723"/>
    </source>
</evidence>
<dbReference type="PANTHER" id="PTHR37445">
    <property type="entry name" value="PROTEIN CBG24663"/>
    <property type="match status" value="1"/>
</dbReference>
<organism evidence="6">
    <name type="scientific">Graphocephala atropunctata</name>
    <dbReference type="NCBI Taxonomy" id="36148"/>
    <lineage>
        <taxon>Eukaryota</taxon>
        <taxon>Metazoa</taxon>
        <taxon>Ecdysozoa</taxon>
        <taxon>Arthropoda</taxon>
        <taxon>Hexapoda</taxon>
        <taxon>Insecta</taxon>
        <taxon>Pterygota</taxon>
        <taxon>Neoptera</taxon>
        <taxon>Paraneoptera</taxon>
        <taxon>Hemiptera</taxon>
        <taxon>Auchenorrhyncha</taxon>
        <taxon>Membracoidea</taxon>
        <taxon>Cicadellidae</taxon>
        <taxon>Cicadellinae</taxon>
        <taxon>Cicadellini</taxon>
        <taxon>Graphocephala</taxon>
    </lineage>
</organism>
<name>A0A1B6KAJ5_9HEMI</name>
<proteinExistence type="predicted"/>
<keyword evidence="3" id="KW-0862">Zinc</keyword>
<protein>
    <recommendedName>
        <fullName evidence="5">PHD-type domain-containing protein</fullName>
    </recommendedName>
</protein>
<dbReference type="GO" id="GO:0008270">
    <property type="term" value="F:zinc ion binding"/>
    <property type="evidence" value="ECO:0007669"/>
    <property type="project" value="UniProtKB-KW"/>
</dbReference>
<dbReference type="SUPFAM" id="SSF57903">
    <property type="entry name" value="FYVE/PHD zinc finger"/>
    <property type="match status" value="1"/>
</dbReference>
<evidence type="ECO:0000256" key="4">
    <source>
        <dbReference type="PROSITE-ProRule" id="PRU00146"/>
    </source>
</evidence>
<dbReference type="InterPro" id="IPR011011">
    <property type="entry name" value="Znf_FYVE_PHD"/>
</dbReference>
<sequence length="337" mass="38537">MIIRTSHYTEESSASATDTAFSISSSKLKDSITTADFFSTMVPVSKPNACPVCVKYDLYTEKSIGCQNGCDRWFHKECVKLSDDDYDRLASDNKIKWICNRADCTPESGSSSTSMLETMYKQIDDLAIQVKNVSVSNEISALRTDVSALTKSITEIEPRLLSVEKEVKAIQEIILNWGNQPDLYMDQIYFEVMDRTDRSQNVLLFKVPESKSFDAKKKRSHDVRMLFKLFSLTPIEYQTFSFHRLGKPHSSNPRPIKVAFHDSKTARAFIRHFSQDIVANADKSLAEVTVSHDRTPQERDNLNQLRKTLEDRIKNGERDLTIKFINNVPQIVKKQKN</sequence>
<dbReference type="EMBL" id="GEBQ01031511">
    <property type="protein sequence ID" value="JAT08466.1"/>
    <property type="molecule type" value="Transcribed_RNA"/>
</dbReference>
<dbReference type="InterPro" id="IPR013083">
    <property type="entry name" value="Znf_RING/FYVE/PHD"/>
</dbReference>
<evidence type="ECO:0000313" key="7">
    <source>
        <dbReference type="EMBL" id="JAT38618.1"/>
    </source>
</evidence>
<keyword evidence="2 4" id="KW-0863">Zinc-finger</keyword>
<gene>
    <name evidence="7" type="ORF">g.44450</name>
    <name evidence="6" type="ORF">g.44455</name>
</gene>
<reference evidence="6" key="1">
    <citation type="submission" date="2015-11" db="EMBL/GenBank/DDBJ databases">
        <title>De novo transcriptome assembly of four potential Pierce s Disease insect vectors from Arizona vineyards.</title>
        <authorList>
            <person name="Tassone E.E."/>
        </authorList>
    </citation>
    <scope>NUCLEOTIDE SEQUENCE</scope>
</reference>
<dbReference type="PROSITE" id="PS50016">
    <property type="entry name" value="ZF_PHD_2"/>
    <property type="match status" value="1"/>
</dbReference>
<evidence type="ECO:0000256" key="3">
    <source>
        <dbReference type="ARBA" id="ARBA00022833"/>
    </source>
</evidence>
<dbReference type="EMBL" id="GEBQ01001359">
    <property type="protein sequence ID" value="JAT38618.1"/>
    <property type="molecule type" value="Transcribed_RNA"/>
</dbReference>
<dbReference type="Pfam" id="PF00628">
    <property type="entry name" value="PHD"/>
    <property type="match status" value="1"/>
</dbReference>
<keyword evidence="1" id="KW-0479">Metal-binding</keyword>
<dbReference type="InterPro" id="IPR019787">
    <property type="entry name" value="Znf_PHD-finger"/>
</dbReference>
<accession>A0A1B6KAJ5</accession>
<evidence type="ECO:0000313" key="6">
    <source>
        <dbReference type="EMBL" id="JAT08466.1"/>
    </source>
</evidence>